<keyword evidence="7 9" id="KW-0275">Fatty acid biosynthesis</keyword>
<dbReference type="PANTHER" id="PTHR37480:SF1">
    <property type="entry name" value="ENOYL-[ACYL-CARRIER-PROTEIN] REDUCTASE [NADH]"/>
    <property type="match status" value="1"/>
</dbReference>
<comment type="pathway">
    <text evidence="9">Lipid metabolism; fatty acid biosynthesis.</text>
</comment>
<comment type="function">
    <text evidence="9">Involved in the final reduction of the elongation cycle of fatty acid synthesis (FAS II). Catalyzes the reduction of a carbon-carbon double bond in an enoyl moiety that is covalently linked to an acyl carrier protein (ACP).</text>
</comment>
<reference evidence="13" key="1">
    <citation type="submission" date="2024-04" db="EMBL/GenBank/DDBJ databases">
        <authorList>
            <person name="Manzano-Marin A."/>
            <person name="Manzano-Marin A."/>
            <person name="Alejandro Manzano Marin A."/>
        </authorList>
    </citation>
    <scope>NUCLEOTIDE SEQUENCE [LARGE SCALE GENOMIC DNA]</scope>
    <source>
        <strain evidence="13">TABTEA</strain>
    </source>
</reference>
<dbReference type="PANTHER" id="PTHR37480">
    <property type="entry name" value="ENOYL-[ACYL-CARRIER-PROTEIN] REDUCTASE [NADH]"/>
    <property type="match status" value="1"/>
</dbReference>
<feature type="binding site" evidence="9">
    <location>
        <begin position="48"/>
        <end position="53"/>
    </location>
    <ligand>
        <name>NAD(+)</name>
        <dbReference type="ChEBI" id="CHEBI:57540"/>
    </ligand>
</feature>
<feature type="binding site" evidence="9">
    <location>
        <position position="225"/>
    </location>
    <ligand>
        <name>substrate</name>
    </ligand>
</feature>
<dbReference type="Pfam" id="PF12242">
    <property type="entry name" value="Eno-Rase_NADH_b"/>
    <property type="match status" value="1"/>
</dbReference>
<evidence type="ECO:0000256" key="9">
    <source>
        <dbReference type="HAMAP-Rule" id="MF_01838"/>
    </source>
</evidence>
<evidence type="ECO:0000256" key="3">
    <source>
        <dbReference type="ARBA" id="ARBA00022832"/>
    </source>
</evidence>
<evidence type="ECO:0000256" key="7">
    <source>
        <dbReference type="ARBA" id="ARBA00023160"/>
    </source>
</evidence>
<feature type="binding site" evidence="9">
    <location>
        <position position="244"/>
    </location>
    <ligand>
        <name>NAD(+)</name>
        <dbReference type="ChEBI" id="CHEBI:57540"/>
    </ligand>
</feature>
<dbReference type="NCBIfam" id="NF010177">
    <property type="entry name" value="PRK13656.1"/>
    <property type="match status" value="1"/>
</dbReference>
<evidence type="ECO:0000259" key="11">
    <source>
        <dbReference type="Pfam" id="PF12241"/>
    </source>
</evidence>
<dbReference type="Proteomes" id="UP001497533">
    <property type="component" value="Chromosome"/>
</dbReference>
<dbReference type="RefSeq" id="WP_341764975.1">
    <property type="nucleotide sequence ID" value="NZ_OZ034688.1"/>
</dbReference>
<comment type="catalytic activity">
    <reaction evidence="9">
        <text>a 2,3-saturated acyl-[ACP] + NAD(+) = a (2E)-enoyl-[ACP] + NADH + H(+)</text>
        <dbReference type="Rhea" id="RHEA:10240"/>
        <dbReference type="Rhea" id="RHEA-COMP:9925"/>
        <dbReference type="Rhea" id="RHEA-COMP:9926"/>
        <dbReference type="ChEBI" id="CHEBI:15378"/>
        <dbReference type="ChEBI" id="CHEBI:57540"/>
        <dbReference type="ChEBI" id="CHEBI:57945"/>
        <dbReference type="ChEBI" id="CHEBI:78784"/>
        <dbReference type="ChEBI" id="CHEBI:78785"/>
        <dbReference type="EC" id="1.3.1.9"/>
    </reaction>
</comment>
<feature type="binding site" evidence="9">
    <location>
        <begin position="273"/>
        <end position="275"/>
    </location>
    <ligand>
        <name>NAD(+)</name>
        <dbReference type="ChEBI" id="CHEBI:57540"/>
    </ligand>
</feature>
<dbReference type="EC" id="1.3.1.9" evidence="9"/>
<evidence type="ECO:0000256" key="1">
    <source>
        <dbReference type="ARBA" id="ARBA00011245"/>
    </source>
</evidence>
<dbReference type="InterPro" id="IPR010758">
    <property type="entry name" value="Trans-2-enoyl-CoA_reductase"/>
</dbReference>
<evidence type="ECO:0000259" key="10">
    <source>
        <dbReference type="Pfam" id="PF07055"/>
    </source>
</evidence>
<evidence type="ECO:0000313" key="14">
    <source>
        <dbReference type="Proteomes" id="UP001497533"/>
    </source>
</evidence>
<protein>
    <recommendedName>
        <fullName evidence="9">Enoyl-[acyl-carrier-protein] reductase [NADH]</fullName>
        <shortName evidence="9">ENR</shortName>
        <ecNumber evidence="9">1.3.1.9</ecNumber>
    </recommendedName>
</protein>
<evidence type="ECO:0000256" key="2">
    <source>
        <dbReference type="ARBA" id="ARBA00022516"/>
    </source>
</evidence>
<dbReference type="Gene3D" id="3.40.50.720">
    <property type="entry name" value="NAD(P)-binding Rossmann-like Domain"/>
    <property type="match status" value="1"/>
</dbReference>
<feature type="domain" description="Trans-2-enoyl-CoA reductase catalytic" evidence="11">
    <location>
        <begin position="82"/>
        <end position="317"/>
    </location>
</feature>
<dbReference type="InterPro" id="IPR024906">
    <property type="entry name" value="Eno_Rdtase_FAD-bd_dom"/>
</dbReference>
<evidence type="ECO:0000256" key="4">
    <source>
        <dbReference type="ARBA" id="ARBA00023002"/>
    </source>
</evidence>
<keyword evidence="2 9" id="KW-0444">Lipid biosynthesis</keyword>
<evidence type="ECO:0000256" key="8">
    <source>
        <dbReference type="ARBA" id="ARBA00048302"/>
    </source>
</evidence>
<gene>
    <name evidence="9 13" type="primary">fabV</name>
    <name evidence="13" type="ORF">PRHACTZTBTEA_615</name>
</gene>
<evidence type="ECO:0000259" key="12">
    <source>
        <dbReference type="Pfam" id="PF12242"/>
    </source>
</evidence>
<dbReference type="HAMAP" id="MF_01838">
    <property type="entry name" value="FabV_reductase"/>
    <property type="match status" value="1"/>
</dbReference>
<keyword evidence="4 9" id="KW-0560">Oxidoreductase</keyword>
<feature type="site" description="Plays an important role in discriminating NADH against NADPH" evidence="9">
    <location>
        <position position="75"/>
    </location>
</feature>
<comment type="similarity">
    <text evidence="9">Belongs to the TER reductase family.</text>
</comment>
<proteinExistence type="inferred from homology"/>
<sequence length="399" mass="44695">MIIKPKIRGYICTTSHPIGCEVNVLNQISYVKSCGEFKDGPKNALIIGSSTGYGLSSRISLAFGAKTNTIGVFFEKQGGMNKTASAGWYNSASFSHAAKKEGLYVKNINGDAFSDECKKSVIDLCKKESIKLDLIVYSIASSQRKIPKTGKIVRSTLKPIGKSYKTIALDTNKNMLFKIDIKPANKQEIVDTISVMGGEDWELWIDVLNNANLLSNNVKTIAYSYIGSEITWPIYLHGTIGKAKKDLERAANVIDIKLKSKKGSAYIVVLKSVVTQASSAIPVMPLYMSIILKIMKEKYINEGCIEQIQRLFSTKLYSNKLLITDNKNRLRLDDLELRDDVQNSCRDIWNKISNDNFGEFTDYIGYKKEFLQLFGFGFENIDYNVDVIIKKQFAVNNLL</sequence>
<organism evidence="13 14">
    <name type="scientific">Candidatus Providencia siddallii</name>
    <dbReference type="NCBI Taxonomy" id="1715285"/>
    <lineage>
        <taxon>Bacteria</taxon>
        <taxon>Pseudomonadati</taxon>
        <taxon>Pseudomonadota</taxon>
        <taxon>Gammaproteobacteria</taxon>
        <taxon>Enterobacterales</taxon>
        <taxon>Morganellaceae</taxon>
        <taxon>Providencia</taxon>
    </lineage>
</organism>
<dbReference type="EMBL" id="OZ034688">
    <property type="protein sequence ID" value="CAL1329520.1"/>
    <property type="molecule type" value="Genomic_DNA"/>
</dbReference>
<dbReference type="Pfam" id="PF12241">
    <property type="entry name" value="Enoyl_reductase"/>
    <property type="match status" value="1"/>
</dbReference>
<comment type="catalytic activity">
    <reaction evidence="8">
        <text>a 2,3-saturated acyl-CoA + NAD(+) = a (2E)-enoyl-CoA + NADH + H(+)</text>
        <dbReference type="Rhea" id="RHEA:18177"/>
        <dbReference type="ChEBI" id="CHEBI:15378"/>
        <dbReference type="ChEBI" id="CHEBI:57540"/>
        <dbReference type="ChEBI" id="CHEBI:57945"/>
        <dbReference type="ChEBI" id="CHEBI:58856"/>
        <dbReference type="ChEBI" id="CHEBI:65111"/>
        <dbReference type="EC" id="1.3.1.44"/>
    </reaction>
</comment>
<feature type="binding site" evidence="9">
    <location>
        <begin position="139"/>
        <end position="140"/>
    </location>
    <ligand>
        <name>NAD(+)</name>
        <dbReference type="ChEBI" id="CHEBI:57540"/>
    </ligand>
</feature>
<feature type="active site" description="Proton donor" evidence="9">
    <location>
        <position position="235"/>
    </location>
</feature>
<keyword evidence="6 9" id="KW-0443">Lipid metabolism</keyword>
<dbReference type="Pfam" id="PF07055">
    <property type="entry name" value="Eno-Rase_FAD_bd"/>
    <property type="match status" value="1"/>
</dbReference>
<dbReference type="InterPro" id="IPR050048">
    <property type="entry name" value="FabV-like_NADH_b"/>
</dbReference>
<keyword evidence="14" id="KW-1185">Reference proteome</keyword>
<keyword evidence="3 9" id="KW-0276">Fatty acid metabolism</keyword>
<evidence type="ECO:0000256" key="5">
    <source>
        <dbReference type="ARBA" id="ARBA00023027"/>
    </source>
</evidence>
<name>A0ABP1CGD4_9GAMM</name>
<feature type="domain" description="Enoyl reductase FAD binding" evidence="10">
    <location>
        <begin position="324"/>
        <end position="387"/>
    </location>
</feature>
<feature type="binding site" evidence="9">
    <location>
        <begin position="111"/>
        <end position="112"/>
    </location>
    <ligand>
        <name>NAD(+)</name>
        <dbReference type="ChEBI" id="CHEBI:57540"/>
    </ligand>
</feature>
<dbReference type="NCBIfam" id="NF043048">
    <property type="entry name" value="EnoyACPredFabV"/>
    <property type="match status" value="1"/>
</dbReference>
<comment type="subunit">
    <text evidence="1 9">Monomer.</text>
</comment>
<evidence type="ECO:0000313" key="13">
    <source>
        <dbReference type="EMBL" id="CAL1329520.1"/>
    </source>
</evidence>
<evidence type="ECO:0000256" key="6">
    <source>
        <dbReference type="ARBA" id="ARBA00023098"/>
    </source>
</evidence>
<feature type="domain" description="Trans-2-enoyl-CoA reductase-like NAD(P)H binding" evidence="12">
    <location>
        <begin position="2"/>
        <end position="78"/>
    </location>
</feature>
<feature type="binding site" evidence="9">
    <location>
        <begin position="74"/>
        <end position="75"/>
    </location>
    <ligand>
        <name>NAD(+)</name>
        <dbReference type="ChEBI" id="CHEBI:57540"/>
    </ligand>
</feature>
<dbReference type="InterPro" id="IPR024910">
    <property type="entry name" value="Enoyl-CoA_Rdtase_cat_dom"/>
</dbReference>
<accession>A0ABP1CGD4</accession>
<dbReference type="GO" id="GO:0004318">
    <property type="term" value="F:enoyl-[acyl-carrier-protein] reductase (NADH) activity"/>
    <property type="evidence" value="ECO:0007669"/>
    <property type="project" value="UniProtKB-EC"/>
</dbReference>
<keyword evidence="5 9" id="KW-0520">NAD</keyword>